<dbReference type="InterPro" id="IPR013096">
    <property type="entry name" value="Cupin_2"/>
</dbReference>
<keyword evidence="3" id="KW-0804">Transcription</keyword>
<dbReference type="SUPFAM" id="SSF47413">
    <property type="entry name" value="lambda repressor-like DNA-binding domains"/>
    <property type="match status" value="1"/>
</dbReference>
<dbReference type="Gene3D" id="1.10.260.40">
    <property type="entry name" value="lambda repressor-like DNA-binding domains"/>
    <property type="match status" value="1"/>
</dbReference>
<evidence type="ECO:0000313" key="6">
    <source>
        <dbReference type="Proteomes" id="UP000242415"/>
    </source>
</evidence>
<dbReference type="SMART" id="SM00530">
    <property type="entry name" value="HTH_XRE"/>
    <property type="match status" value="1"/>
</dbReference>
<dbReference type="Proteomes" id="UP000242415">
    <property type="component" value="Unassembled WGS sequence"/>
</dbReference>
<dbReference type="Gene3D" id="2.60.120.10">
    <property type="entry name" value="Jelly Rolls"/>
    <property type="match status" value="1"/>
</dbReference>
<organism evidence="5 6">
    <name type="scientific">Micromonospora pattaloongensis</name>
    <dbReference type="NCBI Taxonomy" id="405436"/>
    <lineage>
        <taxon>Bacteria</taxon>
        <taxon>Bacillati</taxon>
        <taxon>Actinomycetota</taxon>
        <taxon>Actinomycetes</taxon>
        <taxon>Micromonosporales</taxon>
        <taxon>Micromonosporaceae</taxon>
        <taxon>Micromonospora</taxon>
    </lineage>
</organism>
<dbReference type="PROSITE" id="PS50943">
    <property type="entry name" value="HTH_CROC1"/>
    <property type="match status" value="1"/>
</dbReference>
<dbReference type="EMBL" id="FNPH01000020">
    <property type="protein sequence ID" value="SDZ46774.1"/>
    <property type="molecule type" value="Genomic_DNA"/>
</dbReference>
<evidence type="ECO:0000259" key="4">
    <source>
        <dbReference type="PROSITE" id="PS50943"/>
    </source>
</evidence>
<dbReference type="AlphaFoldDB" id="A0A1H3T965"/>
<keyword evidence="2" id="KW-0238">DNA-binding</keyword>
<dbReference type="SUPFAM" id="SSF51182">
    <property type="entry name" value="RmlC-like cupins"/>
    <property type="match status" value="1"/>
</dbReference>
<dbReference type="InterPro" id="IPR011051">
    <property type="entry name" value="RmlC_Cupin_sf"/>
</dbReference>
<protein>
    <submittedName>
        <fullName evidence="5">Transcriptional regulator, XRE family with cupin sensor</fullName>
    </submittedName>
</protein>
<gene>
    <name evidence="5" type="ORF">SAMN05444365_12022</name>
</gene>
<dbReference type="InterPro" id="IPR010982">
    <property type="entry name" value="Lambda_DNA-bd_dom_sf"/>
</dbReference>
<proteinExistence type="predicted"/>
<evidence type="ECO:0000256" key="1">
    <source>
        <dbReference type="ARBA" id="ARBA00023015"/>
    </source>
</evidence>
<dbReference type="GO" id="GO:0005829">
    <property type="term" value="C:cytosol"/>
    <property type="evidence" value="ECO:0007669"/>
    <property type="project" value="TreeGrafter"/>
</dbReference>
<dbReference type="InterPro" id="IPR001387">
    <property type="entry name" value="Cro/C1-type_HTH"/>
</dbReference>
<dbReference type="GO" id="GO:0003700">
    <property type="term" value="F:DNA-binding transcription factor activity"/>
    <property type="evidence" value="ECO:0007669"/>
    <property type="project" value="TreeGrafter"/>
</dbReference>
<dbReference type="GO" id="GO:0003677">
    <property type="term" value="F:DNA binding"/>
    <property type="evidence" value="ECO:0007669"/>
    <property type="project" value="UniProtKB-KW"/>
</dbReference>
<evidence type="ECO:0000256" key="3">
    <source>
        <dbReference type="ARBA" id="ARBA00023163"/>
    </source>
</evidence>
<dbReference type="CDD" id="cd00093">
    <property type="entry name" value="HTH_XRE"/>
    <property type="match status" value="1"/>
</dbReference>
<reference evidence="6" key="1">
    <citation type="submission" date="2016-10" db="EMBL/GenBank/DDBJ databases">
        <authorList>
            <person name="Varghese N."/>
            <person name="Submissions S."/>
        </authorList>
    </citation>
    <scope>NUCLEOTIDE SEQUENCE [LARGE SCALE GENOMIC DNA]</scope>
    <source>
        <strain evidence="6">DSM 45245</strain>
    </source>
</reference>
<evidence type="ECO:0000313" key="5">
    <source>
        <dbReference type="EMBL" id="SDZ46774.1"/>
    </source>
</evidence>
<sequence>MCITILTEKDSVLTDTGSGHVEALTAAVAQHVRALRNARSWSLDELAGRSGVSKGMLVQIEGARTNPSIGTLCRIADAFGVTVARLLEPAEERTVRISDGQRAPLLWQGGSGGLARLLGGLNDPDFVELWEWRLNPGEAHTSAEHAPGTRELLHVLTGTVTVTVDATDHVVPTGHTIEFRADRAHGYRNDGDAPVRLVMVVVMTTGEFDRRSSASS</sequence>
<feature type="domain" description="HTH cro/C1-type" evidence="4">
    <location>
        <begin position="32"/>
        <end position="86"/>
    </location>
</feature>
<dbReference type="Pfam" id="PF01381">
    <property type="entry name" value="HTH_3"/>
    <property type="match status" value="1"/>
</dbReference>
<dbReference type="InterPro" id="IPR050807">
    <property type="entry name" value="TransReg_Diox_bact_type"/>
</dbReference>
<evidence type="ECO:0000256" key="2">
    <source>
        <dbReference type="ARBA" id="ARBA00023125"/>
    </source>
</evidence>
<dbReference type="PANTHER" id="PTHR46797">
    <property type="entry name" value="HTH-TYPE TRANSCRIPTIONAL REGULATOR"/>
    <property type="match status" value="1"/>
</dbReference>
<dbReference type="InterPro" id="IPR014710">
    <property type="entry name" value="RmlC-like_jellyroll"/>
</dbReference>
<keyword evidence="1" id="KW-0805">Transcription regulation</keyword>
<dbReference type="PANTHER" id="PTHR46797:SF23">
    <property type="entry name" value="HTH-TYPE TRANSCRIPTIONAL REGULATOR SUTR"/>
    <property type="match status" value="1"/>
</dbReference>
<keyword evidence="6" id="KW-1185">Reference proteome</keyword>
<name>A0A1H3T965_9ACTN</name>
<dbReference type="STRING" id="405436.SAMN05444365_12022"/>
<dbReference type="Pfam" id="PF07883">
    <property type="entry name" value="Cupin_2"/>
    <property type="match status" value="1"/>
</dbReference>
<accession>A0A1H3T965</accession>